<dbReference type="EMBL" id="PJAF01000001">
    <property type="protein sequence ID" value="PKF69611.1"/>
    <property type="molecule type" value="Genomic_DNA"/>
</dbReference>
<evidence type="ECO:0000313" key="4">
    <source>
        <dbReference type="Proteomes" id="UP000233249"/>
    </source>
</evidence>
<dbReference type="Gene3D" id="3.40.190.10">
    <property type="entry name" value="Periplasmic binding protein-like II"/>
    <property type="match status" value="1"/>
</dbReference>
<dbReference type="AlphaFoldDB" id="A0A2N0XA96"/>
<dbReference type="PROSITE" id="PS51257">
    <property type="entry name" value="PROKAR_LIPOPROTEIN"/>
    <property type="match status" value="1"/>
</dbReference>
<reference evidence="3 4" key="1">
    <citation type="submission" date="2017-12" db="EMBL/GenBank/DDBJ databases">
        <title>Corynebacterium mastitidis 16-1433 Genome.</title>
        <authorList>
            <person name="Gulvik C.A."/>
        </authorList>
    </citation>
    <scope>NUCLEOTIDE SEQUENCE [LARGE SCALE GENOMIC DNA]</scope>
    <source>
        <strain evidence="3 4">16-1433</strain>
    </source>
</reference>
<dbReference type="InterPro" id="IPR000914">
    <property type="entry name" value="SBP_5_dom"/>
</dbReference>
<dbReference type="OrthoDB" id="7888869at2"/>
<evidence type="ECO:0000256" key="1">
    <source>
        <dbReference type="SAM" id="SignalP"/>
    </source>
</evidence>
<evidence type="ECO:0000259" key="2">
    <source>
        <dbReference type="Pfam" id="PF00496"/>
    </source>
</evidence>
<comment type="caution">
    <text evidence="3">The sequence shown here is derived from an EMBL/GenBank/DDBJ whole genome shotgun (WGS) entry which is preliminary data.</text>
</comment>
<name>A0A2N0XA96_9CORY</name>
<dbReference type="GO" id="GO:1904680">
    <property type="term" value="F:peptide transmembrane transporter activity"/>
    <property type="evidence" value="ECO:0007669"/>
    <property type="project" value="TreeGrafter"/>
</dbReference>
<feature type="domain" description="Solute-binding protein family 5" evidence="2">
    <location>
        <begin position="92"/>
        <end position="367"/>
    </location>
</feature>
<evidence type="ECO:0000313" key="3">
    <source>
        <dbReference type="EMBL" id="PKF69611.1"/>
    </source>
</evidence>
<dbReference type="PANTHER" id="PTHR30290:SF65">
    <property type="entry name" value="MONOACYL PHOSPHATIDYLINOSITOL TETRAMANNOSIDE-BINDING PROTEIN LPQW-RELATED"/>
    <property type="match status" value="1"/>
</dbReference>
<feature type="signal peptide" evidence="1">
    <location>
        <begin position="1"/>
        <end position="23"/>
    </location>
</feature>
<sequence>MRRFRRAALRVVGGVTAATMAWAAAACGTQQEEDVPQAATTDYPAYLLSSPLLTSNAGTTLGASSNAQALSARVYPGVYTPGPAGQMIPNTDLATAQVLPGENRQVVYSIAEDARFSDGVEITCTDFLLAYKAGDMAELFGSYLPLMEQVQSLDCTPGAKTFTVVFEKKMGGRWRSLFGPGEVLPAHSIARKAGMSQQQLTSALVSNDRPALADLARVWREGYNLDAFDPELQVSAGPYRIEKVGGKGEVVLARNDSYYGDAAALERLTVWPGSVDGERLSAATRIAVADVSGGNKRWIKSAERDRPYDLYSEPGALTDTLVLGSDGVFATKEARGQFAACVDQAAVAQASSSVSGVEVAPTAAHVVSATDPMRHQLADIADPHLGVDVGIAEALRGSTVRIGYMGPDQRKAEMVEAVRASCEPAGITVVDASAEGGDMATLAGIAAPGMDTMDAVLRAVDPAAEYGAMELENTETPALRGAEEQLWDEVTAVPLAAQPRSFAVDPQVSNVNVYTGLAGIGWNMDRWQTSED</sequence>
<dbReference type="RefSeq" id="WP_101172642.1">
    <property type="nucleotide sequence ID" value="NZ_JAKRKB010000001.1"/>
</dbReference>
<dbReference type="SUPFAM" id="SSF53850">
    <property type="entry name" value="Periplasmic binding protein-like II"/>
    <property type="match status" value="1"/>
</dbReference>
<dbReference type="Proteomes" id="UP000233249">
    <property type="component" value="Unassembled WGS sequence"/>
</dbReference>
<feature type="chain" id="PRO_5014728839" evidence="1">
    <location>
        <begin position="24"/>
        <end position="532"/>
    </location>
</feature>
<keyword evidence="1" id="KW-0732">Signal</keyword>
<dbReference type="STRING" id="1121365.GCA_000375365_01555"/>
<protein>
    <submittedName>
        <fullName evidence="3">Peptide ABC transporter</fullName>
    </submittedName>
</protein>
<dbReference type="InterPro" id="IPR039424">
    <property type="entry name" value="SBP_5"/>
</dbReference>
<dbReference type="Pfam" id="PF00496">
    <property type="entry name" value="SBP_bac_5"/>
    <property type="match status" value="1"/>
</dbReference>
<dbReference type="PANTHER" id="PTHR30290">
    <property type="entry name" value="PERIPLASMIC BINDING COMPONENT OF ABC TRANSPORTER"/>
    <property type="match status" value="1"/>
</dbReference>
<gene>
    <name evidence="3" type="ORF">CXB45_00120</name>
</gene>
<accession>A0A2N0XA96</accession>
<proteinExistence type="predicted"/>
<dbReference type="GO" id="GO:0015833">
    <property type="term" value="P:peptide transport"/>
    <property type="evidence" value="ECO:0007669"/>
    <property type="project" value="TreeGrafter"/>
</dbReference>
<organism evidence="3 4">
    <name type="scientific">Corynebacterium mastitidis</name>
    <dbReference type="NCBI Taxonomy" id="161890"/>
    <lineage>
        <taxon>Bacteria</taxon>
        <taxon>Bacillati</taxon>
        <taxon>Actinomycetota</taxon>
        <taxon>Actinomycetes</taxon>
        <taxon>Mycobacteriales</taxon>
        <taxon>Corynebacteriaceae</taxon>
        <taxon>Corynebacterium</taxon>
    </lineage>
</organism>